<keyword evidence="2" id="KW-1185">Reference proteome</keyword>
<accession>A0A3P7KPU0</accession>
<evidence type="ECO:0000313" key="2">
    <source>
        <dbReference type="Proteomes" id="UP000270094"/>
    </source>
</evidence>
<dbReference type="AlphaFoldDB" id="A0A3P7KPU0"/>
<dbReference type="Proteomes" id="UP000270094">
    <property type="component" value="Unassembled WGS sequence"/>
</dbReference>
<sequence length="59" mass="6691">MQALNIMESISDEDREALIDHIHEADDDKEIIRKVSAYGMDIKKFTEALKTAIKDGKKA</sequence>
<protein>
    <submittedName>
        <fullName evidence="1">Uncharacterized protein</fullName>
    </submittedName>
</protein>
<organism evidence="1 2">
    <name type="scientific">Strongylus vulgaris</name>
    <name type="common">Blood worm</name>
    <dbReference type="NCBI Taxonomy" id="40348"/>
    <lineage>
        <taxon>Eukaryota</taxon>
        <taxon>Metazoa</taxon>
        <taxon>Ecdysozoa</taxon>
        <taxon>Nematoda</taxon>
        <taxon>Chromadorea</taxon>
        <taxon>Rhabditida</taxon>
        <taxon>Rhabditina</taxon>
        <taxon>Rhabditomorpha</taxon>
        <taxon>Strongyloidea</taxon>
        <taxon>Strongylidae</taxon>
        <taxon>Strongylus</taxon>
    </lineage>
</organism>
<evidence type="ECO:0000313" key="1">
    <source>
        <dbReference type="EMBL" id="VDM72615.1"/>
    </source>
</evidence>
<proteinExistence type="predicted"/>
<dbReference type="EMBL" id="UYYB01026281">
    <property type="protein sequence ID" value="VDM72615.1"/>
    <property type="molecule type" value="Genomic_DNA"/>
</dbReference>
<reference evidence="1 2" key="1">
    <citation type="submission" date="2018-11" db="EMBL/GenBank/DDBJ databases">
        <authorList>
            <consortium name="Pathogen Informatics"/>
        </authorList>
    </citation>
    <scope>NUCLEOTIDE SEQUENCE [LARGE SCALE GENOMIC DNA]</scope>
</reference>
<name>A0A3P7KPU0_STRVU</name>
<gene>
    <name evidence="1" type="ORF">SVUK_LOCUS7613</name>
</gene>